<gene>
    <name evidence="1" type="ORF">FIBSPDRAFT_885253</name>
</gene>
<organism evidence="1 2">
    <name type="scientific">Athelia psychrophila</name>
    <dbReference type="NCBI Taxonomy" id="1759441"/>
    <lineage>
        <taxon>Eukaryota</taxon>
        <taxon>Fungi</taxon>
        <taxon>Dikarya</taxon>
        <taxon>Basidiomycota</taxon>
        <taxon>Agaricomycotina</taxon>
        <taxon>Agaricomycetes</taxon>
        <taxon>Agaricomycetidae</taxon>
        <taxon>Atheliales</taxon>
        <taxon>Atheliaceae</taxon>
        <taxon>Athelia</taxon>
    </lineage>
</organism>
<name>A0A166S9A5_9AGAM</name>
<sequence>MYLQVLETTVSAPWVALEHTPSDRATAEDRLKRAYSRIFQIFMYLGRPQAEDVAAQTLDDFEKAPLVEGSHVARARAAIFVLVGTIVRDIDSIPISSKLRTEHRELFDIFGALLPLHDALKMEEHGIAQPAWAEFWSRGQYVLITLGQKLDECGYGIEDEE</sequence>
<accession>A0A166S9A5</accession>
<evidence type="ECO:0000313" key="1">
    <source>
        <dbReference type="EMBL" id="KZP29173.1"/>
    </source>
</evidence>
<dbReference type="EMBL" id="KV417500">
    <property type="protein sequence ID" value="KZP29173.1"/>
    <property type="molecule type" value="Genomic_DNA"/>
</dbReference>
<reference evidence="1 2" key="1">
    <citation type="journal article" date="2016" name="Mol. Biol. Evol.">
        <title>Comparative Genomics of Early-Diverging Mushroom-Forming Fungi Provides Insights into the Origins of Lignocellulose Decay Capabilities.</title>
        <authorList>
            <person name="Nagy L.G."/>
            <person name="Riley R."/>
            <person name="Tritt A."/>
            <person name="Adam C."/>
            <person name="Daum C."/>
            <person name="Floudas D."/>
            <person name="Sun H."/>
            <person name="Yadav J.S."/>
            <person name="Pangilinan J."/>
            <person name="Larsson K.H."/>
            <person name="Matsuura K."/>
            <person name="Barry K."/>
            <person name="Labutti K."/>
            <person name="Kuo R."/>
            <person name="Ohm R.A."/>
            <person name="Bhattacharya S.S."/>
            <person name="Shirouzu T."/>
            <person name="Yoshinaga Y."/>
            <person name="Martin F.M."/>
            <person name="Grigoriev I.V."/>
            <person name="Hibbett D.S."/>
        </authorList>
    </citation>
    <scope>NUCLEOTIDE SEQUENCE [LARGE SCALE GENOMIC DNA]</scope>
    <source>
        <strain evidence="1 2">CBS 109695</strain>
    </source>
</reference>
<proteinExistence type="predicted"/>
<keyword evidence="2" id="KW-1185">Reference proteome</keyword>
<dbReference type="AlphaFoldDB" id="A0A166S9A5"/>
<dbReference type="Proteomes" id="UP000076532">
    <property type="component" value="Unassembled WGS sequence"/>
</dbReference>
<dbReference type="OrthoDB" id="3177611at2759"/>
<evidence type="ECO:0000313" key="2">
    <source>
        <dbReference type="Proteomes" id="UP000076532"/>
    </source>
</evidence>
<protein>
    <submittedName>
        <fullName evidence="1">Uncharacterized protein</fullName>
    </submittedName>
</protein>